<dbReference type="PANTHER" id="PTHR32552:SF81">
    <property type="entry name" value="TONB-DEPENDENT OUTER MEMBRANE RECEPTOR"/>
    <property type="match status" value="1"/>
</dbReference>
<dbReference type="InterPro" id="IPR037066">
    <property type="entry name" value="Plug_dom_sf"/>
</dbReference>
<evidence type="ECO:0000256" key="6">
    <source>
        <dbReference type="ARBA" id="ARBA00023004"/>
    </source>
</evidence>
<dbReference type="InterPro" id="IPR039426">
    <property type="entry name" value="TonB-dep_rcpt-like"/>
</dbReference>
<accession>A0A4V3D0U4</accession>
<keyword evidence="3 11" id="KW-1134">Transmembrane beta strand</keyword>
<keyword evidence="5 11" id="KW-0812">Transmembrane</keyword>
<dbReference type="Pfam" id="PF07715">
    <property type="entry name" value="Plug"/>
    <property type="match status" value="1"/>
</dbReference>
<comment type="caution">
    <text evidence="15">The sequence shown here is derived from an EMBL/GenBank/DDBJ whole genome shotgun (WGS) entry which is preliminary data.</text>
</comment>
<evidence type="ECO:0000259" key="14">
    <source>
        <dbReference type="Pfam" id="PF07715"/>
    </source>
</evidence>
<dbReference type="Gene3D" id="2.170.130.10">
    <property type="entry name" value="TonB-dependent receptor, plug domain"/>
    <property type="match status" value="1"/>
</dbReference>
<keyword evidence="9 11" id="KW-0472">Membrane</keyword>
<keyword evidence="7" id="KW-0406">Ion transport</keyword>
<dbReference type="GO" id="GO:0006826">
    <property type="term" value="P:iron ion transport"/>
    <property type="evidence" value="ECO:0007669"/>
    <property type="project" value="UniProtKB-KW"/>
</dbReference>
<keyword evidence="8 12" id="KW-0798">TonB box</keyword>
<keyword evidence="4" id="KW-0410">Iron transport</keyword>
<evidence type="ECO:0000259" key="13">
    <source>
        <dbReference type="Pfam" id="PF00593"/>
    </source>
</evidence>
<reference evidence="15 16" key="1">
    <citation type="submission" date="2019-03" db="EMBL/GenBank/DDBJ databases">
        <title>Genomic Encyclopedia of Archaeal and Bacterial Type Strains, Phase II (KMG-II): from individual species to whole genera.</title>
        <authorList>
            <person name="Goeker M."/>
        </authorList>
    </citation>
    <scope>NUCLEOTIDE SEQUENCE [LARGE SCALE GENOMIC DNA]</scope>
    <source>
        <strain evidence="15 16">DSM 19035</strain>
    </source>
</reference>
<dbReference type="GO" id="GO:0009279">
    <property type="term" value="C:cell outer membrane"/>
    <property type="evidence" value="ECO:0007669"/>
    <property type="project" value="UniProtKB-SubCell"/>
</dbReference>
<dbReference type="Pfam" id="PF00593">
    <property type="entry name" value="TonB_dep_Rec_b-barrel"/>
    <property type="match status" value="1"/>
</dbReference>
<dbReference type="EMBL" id="SNYC01000006">
    <property type="protein sequence ID" value="TDQ07519.1"/>
    <property type="molecule type" value="Genomic_DNA"/>
</dbReference>
<sequence>MFILGLKFDTGLLMKKLLTGCLILSGSLGFAQNKQDSVKRLKEVVIQPYFSVQPLIRATGTIGLIGQETLDRQPGSSLVSAVNTVAGVRMEERSPGSYRLSVRGSLLRSPFGVRNIKIYLDDFPLTDAGGNSYLNALDASGTSQLQILKGPHGSIYGANSGGVILIQPNGEAADTNYVAVKAEGGSFGSFRENVVLNQQIGNYGLNITQAYQRSDGYRDHSEMDRKYFQALQKWDYSKNKALKVLLFYSDLHYNTPGGLTAAQYELSPKLSRPAAGASKGAIEQQAGIYSKTIYGGVSHNWRISESFKHVISVFSSYTDFKNPFISNYEKRREFSLGLRTYVEYGKGTQNIDWKIDAGLESMKTSTDFDNFDNNFGRPAAVQALDELNASANFAFVHFSIDLHKKLLLELSGSANLYGYDYARLAPVTVAKKTYDFDVQLMPRVALSYLLTPRTSLRASVSKGYSPPTRDEVRASDHVINVDLQPEYGWNYETGIRYISKDNRLFADVNGFYYNLKSAIVRRLNENDAEFFINAGGTRQWGLESTIAYWVLPEKDFGLLRGLQLKSAYTLSHFKFDNYTDRSDDFSGNDLTGVPKNMIISSADILLPKGIYLFMQHNYTSSIPLNDANTAYAKKYDLVQAKIGWKNLHLGKVPVEIYAGADNLLNQKYSLGNDLNAFGGRYFNAAATRNFYGGMLVRL</sequence>
<evidence type="ECO:0000256" key="2">
    <source>
        <dbReference type="ARBA" id="ARBA00022448"/>
    </source>
</evidence>
<evidence type="ECO:0000256" key="10">
    <source>
        <dbReference type="ARBA" id="ARBA00023237"/>
    </source>
</evidence>
<protein>
    <submittedName>
        <fullName evidence="15">Iron complex outermembrane receptor protein</fullName>
    </submittedName>
</protein>
<dbReference type="SUPFAM" id="SSF56935">
    <property type="entry name" value="Porins"/>
    <property type="match status" value="1"/>
</dbReference>
<dbReference type="InterPro" id="IPR012910">
    <property type="entry name" value="Plug_dom"/>
</dbReference>
<evidence type="ECO:0000256" key="11">
    <source>
        <dbReference type="PROSITE-ProRule" id="PRU01360"/>
    </source>
</evidence>
<evidence type="ECO:0000256" key="7">
    <source>
        <dbReference type="ARBA" id="ARBA00023065"/>
    </source>
</evidence>
<proteinExistence type="inferred from homology"/>
<keyword evidence="6" id="KW-0408">Iron</keyword>
<evidence type="ECO:0000256" key="8">
    <source>
        <dbReference type="ARBA" id="ARBA00023077"/>
    </source>
</evidence>
<dbReference type="InterPro" id="IPR036942">
    <property type="entry name" value="Beta-barrel_TonB_sf"/>
</dbReference>
<dbReference type="PROSITE" id="PS52016">
    <property type="entry name" value="TONB_DEPENDENT_REC_3"/>
    <property type="match status" value="1"/>
</dbReference>
<keyword evidence="15" id="KW-0675">Receptor</keyword>
<feature type="domain" description="TonB-dependent receptor-like beta-barrel" evidence="13">
    <location>
        <begin position="244"/>
        <end position="663"/>
    </location>
</feature>
<comment type="similarity">
    <text evidence="11 12">Belongs to the TonB-dependent receptor family.</text>
</comment>
<evidence type="ECO:0000313" key="16">
    <source>
        <dbReference type="Proteomes" id="UP000295620"/>
    </source>
</evidence>
<name>A0A4V3D0U4_9SPHI</name>
<keyword evidence="2 11" id="KW-0813">Transport</keyword>
<organism evidence="15 16">
    <name type="scientific">Pedobacter metabolipauper</name>
    <dbReference type="NCBI Taxonomy" id="425513"/>
    <lineage>
        <taxon>Bacteria</taxon>
        <taxon>Pseudomonadati</taxon>
        <taxon>Bacteroidota</taxon>
        <taxon>Sphingobacteriia</taxon>
        <taxon>Sphingobacteriales</taxon>
        <taxon>Sphingobacteriaceae</taxon>
        <taxon>Pedobacter</taxon>
    </lineage>
</organism>
<gene>
    <name evidence="15" type="ORF">ATK78_3646</name>
</gene>
<evidence type="ECO:0000256" key="3">
    <source>
        <dbReference type="ARBA" id="ARBA00022452"/>
    </source>
</evidence>
<evidence type="ECO:0000256" key="4">
    <source>
        <dbReference type="ARBA" id="ARBA00022496"/>
    </source>
</evidence>
<keyword evidence="16" id="KW-1185">Reference proteome</keyword>
<comment type="subcellular location">
    <subcellularLocation>
        <location evidence="1 11">Cell outer membrane</location>
        <topology evidence="1 11">Multi-pass membrane protein</topology>
    </subcellularLocation>
</comment>
<feature type="domain" description="TonB-dependent receptor plug" evidence="14">
    <location>
        <begin position="57"/>
        <end position="162"/>
    </location>
</feature>
<evidence type="ECO:0000256" key="1">
    <source>
        <dbReference type="ARBA" id="ARBA00004571"/>
    </source>
</evidence>
<keyword evidence="10 11" id="KW-0998">Cell outer membrane</keyword>
<dbReference type="PANTHER" id="PTHR32552">
    <property type="entry name" value="FERRICHROME IRON RECEPTOR-RELATED"/>
    <property type="match status" value="1"/>
</dbReference>
<evidence type="ECO:0000256" key="9">
    <source>
        <dbReference type="ARBA" id="ARBA00023136"/>
    </source>
</evidence>
<dbReference type="Proteomes" id="UP000295620">
    <property type="component" value="Unassembled WGS sequence"/>
</dbReference>
<evidence type="ECO:0000256" key="12">
    <source>
        <dbReference type="RuleBase" id="RU003357"/>
    </source>
</evidence>
<evidence type="ECO:0000256" key="5">
    <source>
        <dbReference type="ARBA" id="ARBA00022692"/>
    </source>
</evidence>
<evidence type="ECO:0000313" key="15">
    <source>
        <dbReference type="EMBL" id="TDQ07519.1"/>
    </source>
</evidence>
<dbReference type="AlphaFoldDB" id="A0A4V3D0U4"/>
<dbReference type="Gene3D" id="2.40.170.20">
    <property type="entry name" value="TonB-dependent receptor, beta-barrel domain"/>
    <property type="match status" value="1"/>
</dbReference>
<dbReference type="InterPro" id="IPR000531">
    <property type="entry name" value="Beta-barrel_TonB"/>
</dbReference>